<sequence length="270" mass="29057">MKEAELENIAVDLFEETKERAKALQAYEATSNNVVKAAQQLLATANSTLAAIPGAVERAAIAAVGRSAAQASAEIQSLTAQAAQSIESLTAGAVKRLEAAEREAAKYQERVKAAKAEEAAIKANRAADKKTSWQVMAAFAGLMLVGLVAVGVLSHKAESLAEELQNKEEALADLKRESSKVFNDKLNEQAKISEMKEKLAQLDRAAGLHGRLVWGVCTAPDGSKEPCVRAKYPSMYSYRDVTDENGHRYVVPEFKEFKTEAGAKPSPKKP</sequence>
<dbReference type="Proteomes" id="UP000334923">
    <property type="component" value="Unassembled WGS sequence"/>
</dbReference>
<dbReference type="RefSeq" id="WP_142660395.1">
    <property type="nucleotide sequence ID" value="NZ_CABFVA020000082.1"/>
</dbReference>
<proteinExistence type="predicted"/>
<gene>
    <name evidence="3" type="ORF">MAMT_01565</name>
</gene>
<organism evidence="3 4">
    <name type="scientific">Methylacidimicrobium tartarophylax</name>
    <dbReference type="NCBI Taxonomy" id="1041768"/>
    <lineage>
        <taxon>Bacteria</taxon>
        <taxon>Pseudomonadati</taxon>
        <taxon>Verrucomicrobiota</taxon>
        <taxon>Methylacidimicrobium</taxon>
    </lineage>
</organism>
<accession>A0A5E6MDQ5</accession>
<feature type="transmembrane region" description="Helical" evidence="2">
    <location>
        <begin position="135"/>
        <end position="154"/>
    </location>
</feature>
<protein>
    <submittedName>
        <fullName evidence="3">Uncharacterized protein</fullName>
    </submittedName>
</protein>
<feature type="coiled-coil region" evidence="1">
    <location>
        <begin position="90"/>
        <end position="124"/>
    </location>
</feature>
<dbReference type="AlphaFoldDB" id="A0A5E6MDQ5"/>
<name>A0A5E6MDQ5_9BACT</name>
<evidence type="ECO:0000313" key="3">
    <source>
        <dbReference type="EMBL" id="VVM07102.1"/>
    </source>
</evidence>
<evidence type="ECO:0000313" key="4">
    <source>
        <dbReference type="Proteomes" id="UP000334923"/>
    </source>
</evidence>
<keyword evidence="4" id="KW-1185">Reference proteome</keyword>
<evidence type="ECO:0000256" key="2">
    <source>
        <dbReference type="SAM" id="Phobius"/>
    </source>
</evidence>
<dbReference type="EMBL" id="CABFVA020000082">
    <property type="protein sequence ID" value="VVM07102.1"/>
    <property type="molecule type" value="Genomic_DNA"/>
</dbReference>
<feature type="coiled-coil region" evidence="1">
    <location>
        <begin position="150"/>
        <end position="205"/>
    </location>
</feature>
<keyword evidence="2" id="KW-0472">Membrane</keyword>
<evidence type="ECO:0000256" key="1">
    <source>
        <dbReference type="SAM" id="Coils"/>
    </source>
</evidence>
<keyword evidence="1" id="KW-0175">Coiled coil</keyword>
<keyword evidence="2" id="KW-0812">Transmembrane</keyword>
<reference evidence="3 4" key="1">
    <citation type="submission" date="2019-09" db="EMBL/GenBank/DDBJ databases">
        <authorList>
            <person name="Cremers G."/>
        </authorList>
    </citation>
    <scope>NUCLEOTIDE SEQUENCE [LARGE SCALE GENOMIC DNA]</scope>
    <source>
        <strain evidence="3">4A</strain>
    </source>
</reference>
<keyword evidence="2" id="KW-1133">Transmembrane helix</keyword>